<evidence type="ECO:0000259" key="10">
    <source>
        <dbReference type="PROSITE" id="PS50929"/>
    </source>
</evidence>
<dbReference type="InterPro" id="IPR050173">
    <property type="entry name" value="ABC_transporter_C-like"/>
</dbReference>
<evidence type="ECO:0000256" key="3">
    <source>
        <dbReference type="ARBA" id="ARBA00022692"/>
    </source>
</evidence>
<keyword evidence="5" id="KW-0067">ATP-binding</keyword>
<name>A0AAW1MLU9_POPJA</name>
<sequence length="638" mass="72599">MDSGFNLAKNNPKKSANFLSKLFFVWLIKLFRRGVKNGISVQDLYLPMASDNSKTLGNKLERYWIMELEEAQKKERKPSLLRALTKTFIGTYLLHGFFMFLHLGLLRSFQPVVLSFFVQMFAEEESSNEHKKTYQYLYGGGLLLLTCIVVFLYHHSTLELSRAGMKARIACSSLLYRKALRLSRKSCGTDTSGQLVNLMSNDFLRFDLVAPMLHTFWIIPIQILLITYFIWEEVGVSSLAGVGAMCILTIPVQGVMGKLSTILRHKVADRTDYRVRLMSELINGIQVIKMYVWEKPFEKIVQTARKREIKMIWYTSHLKGLYNSFSVFTERVTLYFVVICYYLLGNRITASKVFSMAQFFNILQLSMAIYFPLAVQLGAEALVAVKRAEEILMLEERQNIVKRTEDNKGISIERVQASWTSEQHTLKNLNISIPTGMLCAIVGPVGSGKSSILQLILGELNYDKGTVSVNGEIAYASQEPWLFVSSVRQNIIYIENYNKKRYANIVDVCALKKDFQLFPNGDKTLVGERGVSLSGGQRARINLARAIYKEADIYLLDDPLSAVDTHVANHLFDECIAGYLRGKTRILVTHQLQFLKKVDHIIVLNGGIIEGQGTFTELMNSNSPYLQFLAKKEEEMEL</sequence>
<dbReference type="SMART" id="SM00382">
    <property type="entry name" value="AAA"/>
    <property type="match status" value="1"/>
</dbReference>
<dbReference type="GO" id="GO:0005524">
    <property type="term" value="F:ATP binding"/>
    <property type="evidence" value="ECO:0007669"/>
    <property type="project" value="UniProtKB-KW"/>
</dbReference>
<feature type="transmembrane region" description="Helical" evidence="8">
    <location>
        <begin position="364"/>
        <end position="385"/>
    </location>
</feature>
<evidence type="ECO:0000256" key="7">
    <source>
        <dbReference type="ARBA" id="ARBA00023136"/>
    </source>
</evidence>
<keyword evidence="7 8" id="KW-0472">Membrane</keyword>
<dbReference type="InterPro" id="IPR011527">
    <property type="entry name" value="ABC1_TM_dom"/>
</dbReference>
<keyword evidence="3 8" id="KW-0812">Transmembrane</keyword>
<evidence type="ECO:0000256" key="8">
    <source>
        <dbReference type="SAM" id="Phobius"/>
    </source>
</evidence>
<evidence type="ECO:0000256" key="5">
    <source>
        <dbReference type="ARBA" id="ARBA00022840"/>
    </source>
</evidence>
<keyword evidence="12" id="KW-1185">Reference proteome</keyword>
<feature type="domain" description="ABC transmembrane type-1" evidence="10">
    <location>
        <begin position="96"/>
        <end position="379"/>
    </location>
</feature>
<dbReference type="SUPFAM" id="SSF52540">
    <property type="entry name" value="P-loop containing nucleoside triphosphate hydrolases"/>
    <property type="match status" value="1"/>
</dbReference>
<dbReference type="Gene3D" id="3.40.50.300">
    <property type="entry name" value="P-loop containing nucleotide triphosphate hydrolases"/>
    <property type="match status" value="1"/>
</dbReference>
<dbReference type="FunFam" id="3.40.50.300:FF:000482">
    <property type="entry name" value="Multidrug resistance-associated protein member 4"/>
    <property type="match status" value="1"/>
</dbReference>
<dbReference type="GO" id="GO:0016887">
    <property type="term" value="F:ATP hydrolysis activity"/>
    <property type="evidence" value="ECO:0007669"/>
    <property type="project" value="InterPro"/>
</dbReference>
<dbReference type="CDD" id="cd03250">
    <property type="entry name" value="ABCC_MRP_domain1"/>
    <property type="match status" value="1"/>
</dbReference>
<evidence type="ECO:0000256" key="1">
    <source>
        <dbReference type="ARBA" id="ARBA00004370"/>
    </source>
</evidence>
<organism evidence="11 12">
    <name type="scientific">Popillia japonica</name>
    <name type="common">Japanese beetle</name>
    <dbReference type="NCBI Taxonomy" id="7064"/>
    <lineage>
        <taxon>Eukaryota</taxon>
        <taxon>Metazoa</taxon>
        <taxon>Ecdysozoa</taxon>
        <taxon>Arthropoda</taxon>
        <taxon>Hexapoda</taxon>
        <taxon>Insecta</taxon>
        <taxon>Pterygota</taxon>
        <taxon>Neoptera</taxon>
        <taxon>Endopterygota</taxon>
        <taxon>Coleoptera</taxon>
        <taxon>Polyphaga</taxon>
        <taxon>Scarabaeiformia</taxon>
        <taxon>Scarabaeidae</taxon>
        <taxon>Rutelinae</taxon>
        <taxon>Popillia</taxon>
    </lineage>
</organism>
<dbReference type="Gene3D" id="1.20.1560.10">
    <property type="entry name" value="ABC transporter type 1, transmembrane domain"/>
    <property type="match status" value="1"/>
</dbReference>
<feature type="transmembrane region" description="Helical" evidence="8">
    <location>
        <begin position="320"/>
        <end position="344"/>
    </location>
</feature>
<dbReference type="FunFam" id="1.20.1560.10:FF:000026">
    <property type="entry name" value="Multidrug resistance-associated protein lethal(2)03659"/>
    <property type="match status" value="1"/>
</dbReference>
<keyword evidence="2" id="KW-0813">Transport</keyword>
<dbReference type="InterPro" id="IPR003439">
    <property type="entry name" value="ABC_transporter-like_ATP-bd"/>
</dbReference>
<proteinExistence type="predicted"/>
<dbReference type="PANTHER" id="PTHR24223:SF415">
    <property type="entry name" value="FI20190P1"/>
    <property type="match status" value="1"/>
</dbReference>
<evidence type="ECO:0000256" key="4">
    <source>
        <dbReference type="ARBA" id="ARBA00022741"/>
    </source>
</evidence>
<keyword evidence="6 8" id="KW-1133">Transmembrane helix</keyword>
<dbReference type="InterPro" id="IPR003593">
    <property type="entry name" value="AAA+_ATPase"/>
</dbReference>
<dbReference type="GO" id="GO:0140359">
    <property type="term" value="F:ABC-type transporter activity"/>
    <property type="evidence" value="ECO:0007669"/>
    <property type="project" value="InterPro"/>
</dbReference>
<evidence type="ECO:0000259" key="9">
    <source>
        <dbReference type="PROSITE" id="PS50893"/>
    </source>
</evidence>
<dbReference type="Pfam" id="PF00005">
    <property type="entry name" value="ABC_tran"/>
    <property type="match status" value="1"/>
</dbReference>
<dbReference type="GO" id="GO:0016020">
    <property type="term" value="C:membrane"/>
    <property type="evidence" value="ECO:0007669"/>
    <property type="project" value="UniProtKB-SubCell"/>
</dbReference>
<comment type="subcellular location">
    <subcellularLocation>
        <location evidence="1">Membrane</location>
    </subcellularLocation>
</comment>
<feature type="domain" description="ABC transporter" evidence="9">
    <location>
        <begin position="410"/>
        <end position="631"/>
    </location>
</feature>
<dbReference type="InterPro" id="IPR036640">
    <property type="entry name" value="ABC1_TM_sf"/>
</dbReference>
<dbReference type="EMBL" id="JASPKY010000032">
    <property type="protein sequence ID" value="KAK9747229.1"/>
    <property type="molecule type" value="Genomic_DNA"/>
</dbReference>
<dbReference type="InterPro" id="IPR027417">
    <property type="entry name" value="P-loop_NTPase"/>
</dbReference>
<feature type="transmembrane region" description="Helical" evidence="8">
    <location>
        <begin position="237"/>
        <end position="256"/>
    </location>
</feature>
<dbReference type="SUPFAM" id="SSF90123">
    <property type="entry name" value="ABC transporter transmembrane region"/>
    <property type="match status" value="1"/>
</dbReference>
<gene>
    <name evidence="11" type="ORF">QE152_g5466</name>
</gene>
<feature type="transmembrane region" description="Helical" evidence="8">
    <location>
        <begin position="136"/>
        <end position="153"/>
    </location>
</feature>
<dbReference type="PROSITE" id="PS50893">
    <property type="entry name" value="ABC_TRANSPORTER_2"/>
    <property type="match status" value="1"/>
</dbReference>
<keyword evidence="4" id="KW-0547">Nucleotide-binding</keyword>
<dbReference type="PROSITE" id="PS50929">
    <property type="entry name" value="ABC_TM1F"/>
    <property type="match status" value="1"/>
</dbReference>
<dbReference type="PANTHER" id="PTHR24223">
    <property type="entry name" value="ATP-BINDING CASSETTE SUB-FAMILY C"/>
    <property type="match status" value="1"/>
</dbReference>
<feature type="transmembrane region" description="Helical" evidence="8">
    <location>
        <begin position="83"/>
        <end position="105"/>
    </location>
</feature>
<dbReference type="PROSITE" id="PS00211">
    <property type="entry name" value="ABC_TRANSPORTER_1"/>
    <property type="match status" value="1"/>
</dbReference>
<dbReference type="Proteomes" id="UP001458880">
    <property type="component" value="Unassembled WGS sequence"/>
</dbReference>
<comment type="caution">
    <text evidence="11">The sequence shown here is derived from an EMBL/GenBank/DDBJ whole genome shotgun (WGS) entry which is preliminary data.</text>
</comment>
<accession>A0AAW1MLU9</accession>
<evidence type="ECO:0000256" key="2">
    <source>
        <dbReference type="ARBA" id="ARBA00022448"/>
    </source>
</evidence>
<evidence type="ECO:0000313" key="12">
    <source>
        <dbReference type="Proteomes" id="UP001458880"/>
    </source>
</evidence>
<feature type="transmembrane region" description="Helical" evidence="8">
    <location>
        <begin position="208"/>
        <end position="231"/>
    </location>
</feature>
<protein>
    <submittedName>
        <fullName evidence="11">ABC transporter transmembrane region</fullName>
    </submittedName>
</protein>
<evidence type="ECO:0000256" key="6">
    <source>
        <dbReference type="ARBA" id="ARBA00022989"/>
    </source>
</evidence>
<dbReference type="AlphaFoldDB" id="A0AAW1MLU9"/>
<dbReference type="InterPro" id="IPR017871">
    <property type="entry name" value="ABC_transporter-like_CS"/>
</dbReference>
<dbReference type="Pfam" id="PF00664">
    <property type="entry name" value="ABC_membrane"/>
    <property type="match status" value="1"/>
</dbReference>
<reference evidence="11 12" key="1">
    <citation type="journal article" date="2024" name="BMC Genomics">
        <title>De novo assembly and annotation of Popillia japonica's genome with initial clues to its potential as an invasive pest.</title>
        <authorList>
            <person name="Cucini C."/>
            <person name="Boschi S."/>
            <person name="Funari R."/>
            <person name="Cardaioli E."/>
            <person name="Iannotti N."/>
            <person name="Marturano G."/>
            <person name="Paoli F."/>
            <person name="Bruttini M."/>
            <person name="Carapelli A."/>
            <person name="Frati F."/>
            <person name="Nardi F."/>
        </authorList>
    </citation>
    <scope>NUCLEOTIDE SEQUENCE [LARGE SCALE GENOMIC DNA]</scope>
    <source>
        <strain evidence="11">DMR45628</strain>
    </source>
</reference>
<evidence type="ECO:0000313" key="11">
    <source>
        <dbReference type="EMBL" id="KAK9747229.1"/>
    </source>
</evidence>